<evidence type="ECO:0000256" key="3">
    <source>
        <dbReference type="ARBA" id="ARBA00022692"/>
    </source>
</evidence>
<evidence type="ECO:0000256" key="6">
    <source>
        <dbReference type="SAM" id="MobiDB-lite"/>
    </source>
</evidence>
<feature type="region of interest" description="Disordered" evidence="6">
    <location>
        <begin position="238"/>
        <end position="276"/>
    </location>
</feature>
<evidence type="ECO:0000256" key="2">
    <source>
        <dbReference type="ARBA" id="ARBA00022475"/>
    </source>
</evidence>
<dbReference type="Pfam" id="PF04347">
    <property type="entry name" value="FliO"/>
    <property type="match status" value="1"/>
</dbReference>
<protein>
    <recommendedName>
        <fullName evidence="11">Flagellar biosynthesis protein, FliO</fullName>
    </recommendedName>
</protein>
<reference evidence="9 10" key="1">
    <citation type="submission" date="2019-02" db="EMBL/GenBank/DDBJ databases">
        <title>Deep-cultivation of Planctomycetes and their phenomic and genomic characterization uncovers novel biology.</title>
        <authorList>
            <person name="Wiegand S."/>
            <person name="Jogler M."/>
            <person name="Boedeker C."/>
            <person name="Pinto D."/>
            <person name="Vollmers J."/>
            <person name="Rivas-Marin E."/>
            <person name="Kohn T."/>
            <person name="Peeters S.H."/>
            <person name="Heuer A."/>
            <person name="Rast P."/>
            <person name="Oberbeckmann S."/>
            <person name="Bunk B."/>
            <person name="Jeske O."/>
            <person name="Meyerdierks A."/>
            <person name="Storesund J.E."/>
            <person name="Kallscheuer N."/>
            <person name="Luecker S."/>
            <person name="Lage O.M."/>
            <person name="Pohl T."/>
            <person name="Merkel B.J."/>
            <person name="Hornburger P."/>
            <person name="Mueller R.-W."/>
            <person name="Bruemmer F."/>
            <person name="Labrenz M."/>
            <person name="Spormann A.M."/>
            <person name="Op den Camp H."/>
            <person name="Overmann J."/>
            <person name="Amann R."/>
            <person name="Jetten M.S.M."/>
            <person name="Mascher T."/>
            <person name="Medema M.H."/>
            <person name="Devos D.P."/>
            <person name="Kaster A.-K."/>
            <person name="Ovreas L."/>
            <person name="Rohde M."/>
            <person name="Galperin M.Y."/>
            <person name="Jogler C."/>
        </authorList>
    </citation>
    <scope>NUCLEOTIDE SEQUENCE [LARGE SCALE GENOMIC DNA]</scope>
    <source>
        <strain evidence="9 10">Pan241w</strain>
    </source>
</reference>
<feature type="signal peptide" evidence="8">
    <location>
        <begin position="1"/>
        <end position="24"/>
    </location>
</feature>
<evidence type="ECO:0008006" key="11">
    <source>
        <dbReference type="Google" id="ProtNLM"/>
    </source>
</evidence>
<dbReference type="KEGG" id="gaz:Pan241w_21810"/>
<organism evidence="9 10">
    <name type="scientific">Gimesia alba</name>
    <dbReference type="NCBI Taxonomy" id="2527973"/>
    <lineage>
        <taxon>Bacteria</taxon>
        <taxon>Pseudomonadati</taxon>
        <taxon>Planctomycetota</taxon>
        <taxon>Planctomycetia</taxon>
        <taxon>Planctomycetales</taxon>
        <taxon>Planctomycetaceae</taxon>
        <taxon>Gimesia</taxon>
    </lineage>
</organism>
<dbReference type="Proteomes" id="UP000317171">
    <property type="component" value="Chromosome"/>
</dbReference>
<feature type="transmembrane region" description="Helical" evidence="7">
    <location>
        <begin position="127"/>
        <end position="148"/>
    </location>
</feature>
<feature type="region of interest" description="Disordered" evidence="6">
    <location>
        <begin position="284"/>
        <end position="303"/>
    </location>
</feature>
<keyword evidence="4 7" id="KW-1133">Transmembrane helix</keyword>
<dbReference type="EMBL" id="CP036269">
    <property type="protein sequence ID" value="QDT42100.1"/>
    <property type="molecule type" value="Genomic_DNA"/>
</dbReference>
<name>A0A517RE10_9PLAN</name>
<evidence type="ECO:0000256" key="1">
    <source>
        <dbReference type="ARBA" id="ARBA00004236"/>
    </source>
</evidence>
<comment type="subcellular location">
    <subcellularLocation>
        <location evidence="1">Cell membrane</location>
    </subcellularLocation>
</comment>
<dbReference type="AlphaFoldDB" id="A0A517RE10"/>
<feature type="compositionally biased region" description="Polar residues" evidence="6">
    <location>
        <begin position="71"/>
        <end position="88"/>
    </location>
</feature>
<gene>
    <name evidence="9" type="ORF">Pan241w_21810</name>
</gene>
<evidence type="ECO:0000256" key="4">
    <source>
        <dbReference type="ARBA" id="ARBA00022989"/>
    </source>
</evidence>
<dbReference type="GO" id="GO:0044781">
    <property type="term" value="P:bacterial-type flagellum organization"/>
    <property type="evidence" value="ECO:0007669"/>
    <property type="project" value="InterPro"/>
</dbReference>
<feature type="compositionally biased region" description="Low complexity" evidence="6">
    <location>
        <begin position="108"/>
        <end position="121"/>
    </location>
</feature>
<evidence type="ECO:0000313" key="9">
    <source>
        <dbReference type="EMBL" id="QDT42100.1"/>
    </source>
</evidence>
<keyword evidence="3 7" id="KW-0812">Transmembrane</keyword>
<evidence type="ECO:0000256" key="7">
    <source>
        <dbReference type="SAM" id="Phobius"/>
    </source>
</evidence>
<feature type="compositionally biased region" description="Polar residues" evidence="6">
    <location>
        <begin position="284"/>
        <end position="295"/>
    </location>
</feature>
<keyword evidence="10" id="KW-1185">Reference proteome</keyword>
<proteinExistence type="predicted"/>
<keyword evidence="8" id="KW-0732">Signal</keyword>
<evidence type="ECO:0000256" key="5">
    <source>
        <dbReference type="ARBA" id="ARBA00023136"/>
    </source>
</evidence>
<feature type="region of interest" description="Disordered" evidence="6">
    <location>
        <begin position="55"/>
        <end position="123"/>
    </location>
</feature>
<dbReference type="InterPro" id="IPR022781">
    <property type="entry name" value="Flagellar_biosynth_FliO"/>
</dbReference>
<dbReference type="GO" id="GO:0016020">
    <property type="term" value="C:membrane"/>
    <property type="evidence" value="ECO:0007669"/>
    <property type="project" value="InterPro"/>
</dbReference>
<feature type="chain" id="PRO_5022066564" description="Flagellar biosynthesis protein, FliO" evidence="8">
    <location>
        <begin position="25"/>
        <end position="303"/>
    </location>
</feature>
<evidence type="ECO:0000256" key="8">
    <source>
        <dbReference type="SAM" id="SignalP"/>
    </source>
</evidence>
<accession>A0A517RE10</accession>
<feature type="compositionally biased region" description="Polar residues" evidence="6">
    <location>
        <begin position="252"/>
        <end position="261"/>
    </location>
</feature>
<sequence precursor="true">MIRLLYLSFLTLICSLACVTNAMSADGNPAFRNSGLSHSRGSSNEFNDFSQRTQHNFQQGAQRPAGETRSSHLVQRTKPVTMQGTQHNPLAGRKKSVPSNPITPLDPQKQSSQSKTNQSSTRAAPSIWGTLGALLVVISIILVSAKLFKKHHPLASANLPREVMEVLGKKPLDARQTIHFVRCGSRILILGSSPAGLEMLSEVQDPVEVDLITGMCRERAQSARSNSTFLNLFQSAQAKTEQNERNPAESRFPQSVKTQPDQPVRESEQEDFADYDSAVTRLQQKLMHSSRQSLNEDVESGHA</sequence>
<keyword evidence="2" id="KW-1003">Cell membrane</keyword>
<keyword evidence="5 7" id="KW-0472">Membrane</keyword>
<evidence type="ECO:0000313" key="10">
    <source>
        <dbReference type="Proteomes" id="UP000317171"/>
    </source>
</evidence>